<keyword evidence="3" id="KW-1185">Reference proteome</keyword>
<reference evidence="2 3" key="1">
    <citation type="submission" date="2019-04" db="EMBL/GenBank/DDBJ databases">
        <authorList>
            <person name="Alioto T."/>
            <person name="Alioto T."/>
        </authorList>
    </citation>
    <scope>NUCLEOTIDE SEQUENCE [LARGE SCALE GENOMIC DNA]</scope>
</reference>
<evidence type="ECO:0000313" key="3">
    <source>
        <dbReference type="Proteomes" id="UP000335636"/>
    </source>
</evidence>
<evidence type="ECO:0000313" key="1">
    <source>
        <dbReference type="EMBL" id="KAF7486168.1"/>
    </source>
</evidence>
<dbReference type="Proteomes" id="UP000662637">
    <property type="component" value="Unassembled WGS sequence"/>
</dbReference>
<sequence length="135" mass="14963">MWNRCESAICIRGLRRGIQGRKNLEGVQTSWRKVCFSLGMAEEFAGLACLSWWVLLDTMQCCGEQTVEQRISSQCHACTVGTQVLSRCAGGSVCDLPYTVACMFHRVLVTTWNTQRKGSHPVKAANSQNVHVLGL</sequence>
<name>A0A5E4CEI1_MARMO</name>
<organism evidence="2 3">
    <name type="scientific">Marmota monax</name>
    <name type="common">Woodchuck</name>
    <dbReference type="NCBI Taxonomy" id="9995"/>
    <lineage>
        <taxon>Eukaryota</taxon>
        <taxon>Metazoa</taxon>
        <taxon>Chordata</taxon>
        <taxon>Craniata</taxon>
        <taxon>Vertebrata</taxon>
        <taxon>Euteleostomi</taxon>
        <taxon>Mammalia</taxon>
        <taxon>Eutheria</taxon>
        <taxon>Euarchontoglires</taxon>
        <taxon>Glires</taxon>
        <taxon>Rodentia</taxon>
        <taxon>Sciuromorpha</taxon>
        <taxon>Sciuridae</taxon>
        <taxon>Xerinae</taxon>
        <taxon>Marmotini</taxon>
        <taxon>Marmota</taxon>
    </lineage>
</organism>
<proteinExistence type="predicted"/>
<evidence type="ECO:0000313" key="2">
    <source>
        <dbReference type="EMBL" id="VTJ79549.1"/>
    </source>
</evidence>
<reference evidence="1" key="2">
    <citation type="submission" date="2020-08" db="EMBL/GenBank/DDBJ databases">
        <authorList>
            <person name="Shumante A."/>
            <person name="Zimin A.V."/>
            <person name="Puiu D."/>
            <person name="Salzberg S.L."/>
        </authorList>
    </citation>
    <scope>NUCLEOTIDE SEQUENCE</scope>
    <source>
        <strain evidence="1">WC2-LM</strain>
        <tissue evidence="1">Liver</tissue>
    </source>
</reference>
<protein>
    <submittedName>
        <fullName evidence="2">Uncharacterized protein</fullName>
    </submittedName>
</protein>
<dbReference type="EMBL" id="CABDUW010001199">
    <property type="protein sequence ID" value="VTJ79549.1"/>
    <property type="molecule type" value="Genomic_DNA"/>
</dbReference>
<dbReference type="AlphaFoldDB" id="A0A5E4CEI1"/>
<dbReference type="EMBL" id="WJEC01000073">
    <property type="protein sequence ID" value="KAF7486168.1"/>
    <property type="molecule type" value="Genomic_DNA"/>
</dbReference>
<gene>
    <name evidence="1" type="ORF">GHT09_001978</name>
    <name evidence="2" type="ORF">MONAX_5E012601</name>
</gene>
<accession>A0A5E4CEI1</accession>
<dbReference type="Proteomes" id="UP000335636">
    <property type="component" value="Unassembled WGS sequence"/>
</dbReference>